<dbReference type="HOGENOM" id="CLU_088863_2_2_4"/>
<proteinExistence type="predicted"/>
<dbReference type="EMBL" id="AM260480">
    <property type="protein sequence ID" value="CAJ97311.1"/>
    <property type="molecule type" value="Genomic_DNA"/>
</dbReference>
<dbReference type="KEGG" id="reh:H16_B2529"/>
<dbReference type="AlphaFoldDB" id="Q0JY63"/>
<dbReference type="Proteomes" id="UP000008210">
    <property type="component" value="Chromosome 2"/>
</dbReference>
<dbReference type="SUPFAM" id="SSF53474">
    <property type="entry name" value="alpha/beta-Hydrolases"/>
    <property type="match status" value="1"/>
</dbReference>
<gene>
    <name evidence="1" type="ordered locus">H16_B2529</name>
    <name evidence="2" type="ORF">E6A55_31935</name>
</gene>
<dbReference type="InterPro" id="IPR029058">
    <property type="entry name" value="AB_hydrolase_fold"/>
</dbReference>
<protein>
    <submittedName>
        <fullName evidence="1">Predicted esterase of the alpha/beta hydrolase fold</fullName>
    </submittedName>
    <submittedName>
        <fullName evidence="2">Serine hydrolase family protein</fullName>
    </submittedName>
</protein>
<sequence>MTATTHTVLMVPGLRDHVAEHWQTLLQAELQAQGHDVRCVPPLEHDKLSCAARVAALDAELADIDKPVVLVAHSAGVMITVHWAARHQRQILGALLVTPPDFAQPLPPGYPAPDALVQGGWLPTPLAPLPFPTLVAASGNDPLASHARVAEMAAAWGGRLVDLGNVGHLNPAAGYGPWPRAHDLLAELGTLVTRDS</sequence>
<dbReference type="Pfam" id="PF06821">
    <property type="entry name" value="Ser_hydrolase"/>
    <property type="match status" value="1"/>
</dbReference>
<accession>Q0JY63</accession>
<dbReference type="GO" id="GO:0016787">
    <property type="term" value="F:hydrolase activity"/>
    <property type="evidence" value="ECO:0007669"/>
    <property type="project" value="UniProtKB-KW"/>
</dbReference>
<keyword evidence="1" id="KW-0378">Hydrolase</keyword>
<dbReference type="EMBL" id="CP039288">
    <property type="protein sequence ID" value="QCC05072.1"/>
    <property type="molecule type" value="Genomic_DNA"/>
</dbReference>
<keyword evidence="3" id="KW-1185">Reference proteome</keyword>
<evidence type="ECO:0000313" key="2">
    <source>
        <dbReference type="EMBL" id="QCC05072.1"/>
    </source>
</evidence>
<evidence type="ECO:0000313" key="3">
    <source>
        <dbReference type="Proteomes" id="UP000008210"/>
    </source>
</evidence>
<dbReference type="STRING" id="381666.H16_B2529"/>
<dbReference type="InterPro" id="IPR010662">
    <property type="entry name" value="RBBP9/YdeN"/>
</dbReference>
<evidence type="ECO:0000313" key="1">
    <source>
        <dbReference type="EMBL" id="CAJ97311.1"/>
    </source>
</evidence>
<dbReference type="Proteomes" id="UP000296079">
    <property type="component" value="Chromosome 2"/>
</dbReference>
<reference evidence="1 3" key="1">
    <citation type="journal article" date="2006" name="Nat. Biotechnol.">
        <title>Genome sequence of the bioplastic-producing 'Knallgas' bacterium Ralstonia eutropha H16.</title>
        <authorList>
            <person name="Pohlmann A."/>
            <person name="Fricke W.F."/>
            <person name="Reinecke F."/>
            <person name="Kusian B."/>
            <person name="Liesegang H."/>
            <person name="Cramm R."/>
            <person name="Eitinger T."/>
            <person name="Ewering C."/>
            <person name="Potter M."/>
            <person name="Schwartz E."/>
            <person name="Strittmatter A."/>
            <person name="Voss I."/>
            <person name="Gottschalk G."/>
            <person name="Steinbuechel A."/>
            <person name="Friedrich B."/>
            <person name="Bowien B."/>
        </authorList>
    </citation>
    <scope>NUCLEOTIDE SEQUENCE [LARGE SCALE GENOMIC DNA]</scope>
    <source>
        <strain evidence="3">ATCC 17699 / DSM 428 / KCTC 22496 / NCIMB 10442 / H16 / Stanier 337</strain>
        <strain evidence="1">H16</strain>
    </source>
</reference>
<dbReference type="eggNOG" id="COG3545">
    <property type="taxonomic scope" value="Bacteria"/>
</dbReference>
<evidence type="ECO:0000313" key="4">
    <source>
        <dbReference type="Proteomes" id="UP000296079"/>
    </source>
</evidence>
<organism evidence="1 3">
    <name type="scientific">Cupriavidus necator (strain ATCC 17699 / DSM 428 / KCTC 22496 / NCIMB 10442 / H16 / Stanier 337)</name>
    <name type="common">Ralstonia eutropha</name>
    <dbReference type="NCBI Taxonomy" id="381666"/>
    <lineage>
        <taxon>Bacteria</taxon>
        <taxon>Pseudomonadati</taxon>
        <taxon>Pseudomonadota</taxon>
        <taxon>Betaproteobacteria</taxon>
        <taxon>Burkholderiales</taxon>
        <taxon>Burkholderiaceae</taxon>
        <taxon>Cupriavidus</taxon>
    </lineage>
</organism>
<dbReference type="RefSeq" id="WP_011617938.1">
    <property type="nucleotide sequence ID" value="NC_008314.1"/>
</dbReference>
<dbReference type="Gene3D" id="3.40.50.1820">
    <property type="entry name" value="alpha/beta hydrolase"/>
    <property type="match status" value="1"/>
</dbReference>
<name>Q0JY63_CUPNH</name>
<reference evidence="2 4" key="2">
    <citation type="submission" date="2019-04" db="EMBL/GenBank/DDBJ databases">
        <title>Long-read de novo sequencing of Cupriavidus necator H16.</title>
        <authorList>
            <person name="Little G.T."/>
            <person name="Ehsaan M."/>
            <person name="Arenas-Lopez C."/>
            <person name="Jawed K."/>
            <person name="Winzer K."/>
            <person name="Kovacs K."/>
            <person name="Malys N."/>
            <person name="Minton N.P."/>
        </authorList>
    </citation>
    <scope>NUCLEOTIDE SEQUENCE [LARGE SCALE GENOMIC DNA]</scope>
    <source>
        <strain evidence="2 4">H16</strain>
    </source>
</reference>
<dbReference type="OrthoDB" id="9804993at2"/>